<keyword evidence="7" id="KW-0902">Two-component regulatory system</keyword>
<dbReference type="AlphaFoldDB" id="A0A5C6DKM0"/>
<evidence type="ECO:0000256" key="7">
    <source>
        <dbReference type="ARBA" id="ARBA00023012"/>
    </source>
</evidence>
<dbReference type="PANTHER" id="PTHR43065:SF46">
    <property type="entry name" value="C4-DICARBOXYLATE TRANSPORT SENSOR PROTEIN DCTB"/>
    <property type="match status" value="1"/>
</dbReference>
<comment type="caution">
    <text evidence="10">The sequence shown here is derived from an EMBL/GenBank/DDBJ whole genome shotgun (WGS) entry which is preliminary data.</text>
</comment>
<evidence type="ECO:0000256" key="4">
    <source>
        <dbReference type="ARBA" id="ARBA00022741"/>
    </source>
</evidence>
<keyword evidence="6" id="KW-0067">ATP-binding</keyword>
<evidence type="ECO:0000256" key="3">
    <source>
        <dbReference type="ARBA" id="ARBA00022679"/>
    </source>
</evidence>
<keyword evidence="8" id="KW-0812">Transmembrane</keyword>
<evidence type="ECO:0000256" key="5">
    <source>
        <dbReference type="ARBA" id="ARBA00022777"/>
    </source>
</evidence>
<keyword evidence="5 10" id="KW-0418">Kinase</keyword>
<keyword evidence="3 10" id="KW-0808">Transferase</keyword>
<keyword evidence="8" id="KW-1133">Transmembrane helix</keyword>
<dbReference type="PANTHER" id="PTHR43065">
    <property type="entry name" value="SENSOR HISTIDINE KINASE"/>
    <property type="match status" value="1"/>
</dbReference>
<dbReference type="GO" id="GO:0000160">
    <property type="term" value="P:phosphorelay signal transduction system"/>
    <property type="evidence" value="ECO:0007669"/>
    <property type="project" value="UniProtKB-KW"/>
</dbReference>
<dbReference type="GO" id="GO:0005524">
    <property type="term" value="F:ATP binding"/>
    <property type="evidence" value="ECO:0007669"/>
    <property type="project" value="UniProtKB-KW"/>
</dbReference>
<accession>A0A5C6DKM0</accession>
<evidence type="ECO:0000256" key="8">
    <source>
        <dbReference type="SAM" id="Phobius"/>
    </source>
</evidence>
<sequence>MNLHRKILFALIAVFTGMVAAALGFQALRSQLSVVTIAWNALMAIVGVVSLYSILTRWLLRPLSQLRENMDRLCNGEEETENRPQAPCANDFERLDNQLVKMASKLHSTQHRLAVMSREAGMADAATSVIHNIGNVITNVNVLHATMRQRVETSKVTSLRRAAELLDHHASDIDTFLLHDARGKQLPRFLTTLSDTLEQEHGERLTHLQSMTSGLQHINELLESQQRIGQHVVTPEPVSVSRLVKDAVEMLRASLDRESVMALTVCEQAPAIVLDQSKVMQVLVNLIANARDAVKDLDPSRRQIRIEVSTPVESYLSIDVIDQGCGIASEDLSRVFSSGFTTKPDGHGQGLHFCAIAAEEMNGSLRVSSGGVGEGARFTLSLPRVVKEEWVPS</sequence>
<evidence type="ECO:0000313" key="10">
    <source>
        <dbReference type="EMBL" id="TWU36181.1"/>
    </source>
</evidence>
<keyword evidence="4" id="KW-0547">Nucleotide-binding</keyword>
<dbReference type="Proteomes" id="UP000319143">
    <property type="component" value="Unassembled WGS sequence"/>
</dbReference>
<dbReference type="RefSeq" id="WP_146528200.1">
    <property type="nucleotide sequence ID" value="NZ_SJPV01000006.1"/>
</dbReference>
<feature type="transmembrane region" description="Helical" evidence="8">
    <location>
        <begin position="7"/>
        <end position="25"/>
    </location>
</feature>
<dbReference type="InterPro" id="IPR003594">
    <property type="entry name" value="HATPase_dom"/>
</dbReference>
<dbReference type="Pfam" id="PF02518">
    <property type="entry name" value="HATPase_c"/>
    <property type="match status" value="1"/>
</dbReference>
<dbReference type="EMBL" id="SJPV01000006">
    <property type="protein sequence ID" value="TWU36181.1"/>
    <property type="molecule type" value="Genomic_DNA"/>
</dbReference>
<evidence type="ECO:0000313" key="11">
    <source>
        <dbReference type="Proteomes" id="UP000319143"/>
    </source>
</evidence>
<keyword evidence="11" id="KW-1185">Reference proteome</keyword>
<dbReference type="EC" id="2.7.13.3" evidence="2"/>
<dbReference type="InterPro" id="IPR005467">
    <property type="entry name" value="His_kinase_dom"/>
</dbReference>
<evidence type="ECO:0000256" key="6">
    <source>
        <dbReference type="ARBA" id="ARBA00022840"/>
    </source>
</evidence>
<dbReference type="Gene3D" id="6.10.340.10">
    <property type="match status" value="1"/>
</dbReference>
<reference evidence="10 11" key="1">
    <citation type="submission" date="2019-02" db="EMBL/GenBank/DDBJ databases">
        <title>Deep-cultivation of Planctomycetes and their phenomic and genomic characterization uncovers novel biology.</title>
        <authorList>
            <person name="Wiegand S."/>
            <person name="Jogler M."/>
            <person name="Boedeker C."/>
            <person name="Pinto D."/>
            <person name="Vollmers J."/>
            <person name="Rivas-Marin E."/>
            <person name="Kohn T."/>
            <person name="Peeters S.H."/>
            <person name="Heuer A."/>
            <person name="Rast P."/>
            <person name="Oberbeckmann S."/>
            <person name="Bunk B."/>
            <person name="Jeske O."/>
            <person name="Meyerdierks A."/>
            <person name="Storesund J.E."/>
            <person name="Kallscheuer N."/>
            <person name="Luecker S."/>
            <person name="Lage O.M."/>
            <person name="Pohl T."/>
            <person name="Merkel B.J."/>
            <person name="Hornburger P."/>
            <person name="Mueller R.-W."/>
            <person name="Bruemmer F."/>
            <person name="Labrenz M."/>
            <person name="Spormann A.M."/>
            <person name="Op Den Camp H."/>
            <person name="Overmann J."/>
            <person name="Amann R."/>
            <person name="Jetten M.S.M."/>
            <person name="Mascher T."/>
            <person name="Medema M.H."/>
            <person name="Devos D.P."/>
            <person name="Kaster A.-K."/>
            <person name="Ovreas L."/>
            <person name="Rohde M."/>
            <person name="Galperin M.Y."/>
            <person name="Jogler C."/>
        </authorList>
    </citation>
    <scope>NUCLEOTIDE SEQUENCE [LARGE SCALE GENOMIC DNA]</scope>
    <source>
        <strain evidence="10 11">Poly41</strain>
    </source>
</reference>
<dbReference type="GO" id="GO:0004673">
    <property type="term" value="F:protein histidine kinase activity"/>
    <property type="evidence" value="ECO:0007669"/>
    <property type="project" value="UniProtKB-EC"/>
</dbReference>
<dbReference type="PRINTS" id="PR00344">
    <property type="entry name" value="BCTRLSENSOR"/>
</dbReference>
<proteinExistence type="predicted"/>
<dbReference type="Gene3D" id="3.30.565.10">
    <property type="entry name" value="Histidine kinase-like ATPase, C-terminal domain"/>
    <property type="match status" value="1"/>
</dbReference>
<gene>
    <name evidence="10" type="primary">todS_1</name>
    <name evidence="10" type="ORF">Poly41_39350</name>
</gene>
<organism evidence="10 11">
    <name type="scientific">Novipirellula artificiosorum</name>
    <dbReference type="NCBI Taxonomy" id="2528016"/>
    <lineage>
        <taxon>Bacteria</taxon>
        <taxon>Pseudomonadati</taxon>
        <taxon>Planctomycetota</taxon>
        <taxon>Planctomycetia</taxon>
        <taxon>Pirellulales</taxon>
        <taxon>Pirellulaceae</taxon>
        <taxon>Novipirellula</taxon>
    </lineage>
</organism>
<keyword evidence="8" id="KW-0472">Membrane</keyword>
<dbReference type="OrthoDB" id="149796at2"/>
<dbReference type="SMART" id="SM00387">
    <property type="entry name" value="HATPase_c"/>
    <property type="match status" value="1"/>
</dbReference>
<feature type="transmembrane region" description="Helical" evidence="8">
    <location>
        <begin position="37"/>
        <end position="60"/>
    </location>
</feature>
<dbReference type="InterPro" id="IPR004358">
    <property type="entry name" value="Sig_transdc_His_kin-like_C"/>
</dbReference>
<evidence type="ECO:0000259" key="9">
    <source>
        <dbReference type="PROSITE" id="PS50109"/>
    </source>
</evidence>
<dbReference type="PROSITE" id="PS50109">
    <property type="entry name" value="HIS_KIN"/>
    <property type="match status" value="1"/>
</dbReference>
<dbReference type="InterPro" id="IPR036890">
    <property type="entry name" value="HATPase_C_sf"/>
</dbReference>
<dbReference type="SUPFAM" id="SSF55874">
    <property type="entry name" value="ATPase domain of HSP90 chaperone/DNA topoisomerase II/histidine kinase"/>
    <property type="match status" value="1"/>
</dbReference>
<feature type="domain" description="Histidine kinase" evidence="9">
    <location>
        <begin position="181"/>
        <end position="386"/>
    </location>
</feature>
<evidence type="ECO:0000256" key="2">
    <source>
        <dbReference type="ARBA" id="ARBA00012438"/>
    </source>
</evidence>
<protein>
    <recommendedName>
        <fullName evidence="2">histidine kinase</fullName>
        <ecNumber evidence="2">2.7.13.3</ecNumber>
    </recommendedName>
</protein>
<name>A0A5C6DKM0_9BACT</name>
<comment type="catalytic activity">
    <reaction evidence="1">
        <text>ATP + protein L-histidine = ADP + protein N-phospho-L-histidine.</text>
        <dbReference type="EC" id="2.7.13.3"/>
    </reaction>
</comment>
<evidence type="ECO:0000256" key="1">
    <source>
        <dbReference type="ARBA" id="ARBA00000085"/>
    </source>
</evidence>